<proteinExistence type="predicted"/>
<accession>X1U3U9</accession>
<dbReference type="AlphaFoldDB" id="X1U3U9"/>
<dbReference type="EMBL" id="BARW01027060">
    <property type="protein sequence ID" value="GAJ12258.1"/>
    <property type="molecule type" value="Genomic_DNA"/>
</dbReference>
<name>X1U3U9_9ZZZZ</name>
<reference evidence="1" key="1">
    <citation type="journal article" date="2014" name="Front. Microbiol.">
        <title>High frequency of phylogenetically diverse reductive dehalogenase-homologous genes in deep subseafloor sedimentary metagenomes.</title>
        <authorList>
            <person name="Kawai M."/>
            <person name="Futagami T."/>
            <person name="Toyoda A."/>
            <person name="Takaki Y."/>
            <person name="Nishi S."/>
            <person name="Hori S."/>
            <person name="Arai W."/>
            <person name="Tsubouchi T."/>
            <person name="Morono Y."/>
            <person name="Uchiyama I."/>
            <person name="Ito T."/>
            <person name="Fujiyama A."/>
            <person name="Inagaki F."/>
            <person name="Takami H."/>
        </authorList>
    </citation>
    <scope>NUCLEOTIDE SEQUENCE</scope>
    <source>
        <strain evidence="1">Expedition CK06-06</strain>
    </source>
</reference>
<sequence>MFDKKDKHKEQYGCKTCKYLSRSLVFKRCMDCKRRKGSKWVAVPKVPQKAYCECCGAEKQ</sequence>
<comment type="caution">
    <text evidence="1">The sequence shown here is derived from an EMBL/GenBank/DDBJ whole genome shotgun (WGS) entry which is preliminary data.</text>
</comment>
<protein>
    <submittedName>
        <fullName evidence="1">Uncharacterized protein</fullName>
    </submittedName>
</protein>
<gene>
    <name evidence="1" type="ORF">S12H4_43990</name>
</gene>
<evidence type="ECO:0000313" key="1">
    <source>
        <dbReference type="EMBL" id="GAJ12258.1"/>
    </source>
</evidence>
<organism evidence="1">
    <name type="scientific">marine sediment metagenome</name>
    <dbReference type="NCBI Taxonomy" id="412755"/>
    <lineage>
        <taxon>unclassified sequences</taxon>
        <taxon>metagenomes</taxon>
        <taxon>ecological metagenomes</taxon>
    </lineage>
</organism>